<evidence type="ECO:0000256" key="1">
    <source>
        <dbReference type="ARBA" id="ARBA00022729"/>
    </source>
</evidence>
<dbReference type="InterPro" id="IPR001375">
    <property type="entry name" value="Peptidase_S9_cat"/>
</dbReference>
<evidence type="ECO:0000259" key="3">
    <source>
        <dbReference type="Pfam" id="PF00326"/>
    </source>
</evidence>
<feature type="domain" description="Peptidase S9 prolyl oligopeptidase catalytic" evidence="3">
    <location>
        <begin position="456"/>
        <end position="661"/>
    </location>
</feature>
<keyword evidence="1" id="KW-0732">Signal</keyword>
<dbReference type="EMBL" id="CP079216">
    <property type="protein sequence ID" value="QXT64100.1"/>
    <property type="molecule type" value="Genomic_DNA"/>
</dbReference>
<evidence type="ECO:0000313" key="5">
    <source>
        <dbReference type="Proteomes" id="UP000824504"/>
    </source>
</evidence>
<name>A0ABX8SLD4_9ACTN</name>
<accession>A0ABX8SLD4</accession>
<dbReference type="RefSeq" id="WP_219084023.1">
    <property type="nucleotide sequence ID" value="NZ_CP079216.1"/>
</dbReference>
<gene>
    <name evidence="4" type="ORF">KDB89_06520</name>
</gene>
<proteinExistence type="predicted"/>
<organism evidence="4 5">
    <name type="scientific">Tessaracoccus palaemonis</name>
    <dbReference type="NCBI Taxonomy" id="2829499"/>
    <lineage>
        <taxon>Bacteria</taxon>
        <taxon>Bacillati</taxon>
        <taxon>Actinomycetota</taxon>
        <taxon>Actinomycetes</taxon>
        <taxon>Propionibacteriales</taxon>
        <taxon>Propionibacteriaceae</taxon>
        <taxon>Tessaracoccus</taxon>
    </lineage>
</organism>
<keyword evidence="2" id="KW-0378">Hydrolase</keyword>
<evidence type="ECO:0000256" key="2">
    <source>
        <dbReference type="ARBA" id="ARBA00022801"/>
    </source>
</evidence>
<dbReference type="PANTHER" id="PTHR42776">
    <property type="entry name" value="SERINE PEPTIDASE S9 FAMILY MEMBER"/>
    <property type="match status" value="1"/>
</dbReference>
<dbReference type="Pfam" id="PF00326">
    <property type="entry name" value="Peptidase_S9"/>
    <property type="match status" value="1"/>
</dbReference>
<sequence>MTDPTPDPWFDLDSYISTPRLGGLTLSRDGSSLVVAVQGTDAEATTYTTALYRVDPTGETPSTRLTRSVKGESLSAFLPDGSLLFTSKRDLLGRAGDKPSETTAALWCLPAGGGEAYELARRDGGWGQVLTTDSDRVILGVPVHQGAADDEADAARRTARRDTKVAALLHSGYPVRYWDHDLGQETTRLRAARVTGEGDRELADVEDLTGDVGRALGDVAVSRDGSVIVAEWSVPEAHGVTRAELVRIDPATGEQTVIASHADDEFGFPVVSDDGSLIVAVRNRRSTPTVSPDATLWLIDGDGEGRPLAADWDRWAHPVAFTPDNATLIVTADDDGECPVFAVDVATGEVRRLTQHGAYSSVQLSPDGATAYAVRTAYDIPGEVVAIDIAGATTRVLPGPVEYPALPGRIERVETTAADGTRIPGWLVLPDGASHQNPAPLTLWVHGGPLGSWNAWSWRWCPWLLVSRGQAVLLPDPALSTGYGLDHIQRGWGRWGAEPFTDIMALTDAAEARDDVRDDASVMMGGSFGGYMANWIATHTDRFAAIVSHASLWNLQSFGPTTDASWYWKRELSEEMMAAHSPHLFAADIVTPMLVIHGDRDYRVPIGEGLALWWALNEKHDGEPADLPHRFLYFPDENHWILTPQHAKVWYDTVIEFLAAHREGRAMKTPELL</sequence>
<reference evidence="4 5" key="1">
    <citation type="submission" date="2021-07" db="EMBL/GenBank/DDBJ databases">
        <title>complete genome sequencing of Tessaracoccus sp.J1M15.</title>
        <authorList>
            <person name="Bae J.-W."/>
            <person name="Kim D.-y."/>
        </authorList>
    </citation>
    <scope>NUCLEOTIDE SEQUENCE [LARGE SCALE GENOMIC DNA]</scope>
    <source>
        <strain evidence="4 5">J1M15</strain>
    </source>
</reference>
<keyword evidence="5" id="KW-1185">Reference proteome</keyword>
<evidence type="ECO:0000313" key="4">
    <source>
        <dbReference type="EMBL" id="QXT64100.1"/>
    </source>
</evidence>
<protein>
    <submittedName>
        <fullName evidence="4">Prolyl oligopeptidase family serine peptidase</fullName>
    </submittedName>
</protein>
<dbReference type="PANTHER" id="PTHR42776:SF13">
    <property type="entry name" value="DIPEPTIDYL-PEPTIDASE 5"/>
    <property type="match status" value="1"/>
</dbReference>
<dbReference type="Proteomes" id="UP000824504">
    <property type="component" value="Chromosome"/>
</dbReference>